<dbReference type="Proteomes" id="UP000037122">
    <property type="component" value="Unassembled WGS sequence"/>
</dbReference>
<reference evidence="2" key="1">
    <citation type="journal article" date="2015" name="BMC Genomics">
        <title>Draft genome of a commonly misdiagnosed multidrug resistant pathogen Candida auris.</title>
        <authorList>
            <person name="Chatterjee S."/>
            <person name="Alampalli S.V."/>
            <person name="Nageshan R.K."/>
            <person name="Chettiar S.T."/>
            <person name="Joshi S."/>
            <person name="Tatu U.S."/>
        </authorList>
    </citation>
    <scope>NUCLEOTIDE SEQUENCE [LARGE SCALE GENOMIC DNA]</scope>
    <source>
        <strain evidence="2">6684</strain>
    </source>
</reference>
<dbReference type="VEuPathDB" id="FungiDB:QG37_03432"/>
<protein>
    <submittedName>
        <fullName evidence="1">Uncharacterized protein</fullName>
    </submittedName>
</protein>
<accession>A0A0L0P083</accession>
<name>A0A0L0P083_CANAR</name>
<comment type="caution">
    <text evidence="1">The sequence shown here is derived from an EMBL/GenBank/DDBJ whole genome shotgun (WGS) entry which is preliminary data.</text>
</comment>
<evidence type="ECO:0000313" key="1">
    <source>
        <dbReference type="EMBL" id="KND99639.1"/>
    </source>
</evidence>
<dbReference type="AlphaFoldDB" id="A0A0L0P083"/>
<dbReference type="EMBL" id="LGST01000022">
    <property type="protein sequence ID" value="KND99639.1"/>
    <property type="molecule type" value="Genomic_DNA"/>
</dbReference>
<organism evidence="1 2">
    <name type="scientific">Candidozyma auris</name>
    <name type="common">Yeast</name>
    <name type="synonym">Candida auris</name>
    <dbReference type="NCBI Taxonomy" id="498019"/>
    <lineage>
        <taxon>Eukaryota</taxon>
        <taxon>Fungi</taxon>
        <taxon>Dikarya</taxon>
        <taxon>Ascomycota</taxon>
        <taxon>Saccharomycotina</taxon>
        <taxon>Pichiomycetes</taxon>
        <taxon>Metschnikowiaceae</taxon>
        <taxon>Candidozyma</taxon>
    </lineage>
</organism>
<sequence length="106" mass="12239">MTIKNLSDFSNLFLSQRKAILSVFHQYKRNELQQQRHSHQTLGISAKLRLLMNIQNLEVSLSSTKRAFIYRLVLQKLPCLSAAYGCEKGPLSVCIHGQRLEKDEEH</sequence>
<gene>
    <name evidence="1" type="ORF">QG37_03432</name>
</gene>
<proteinExistence type="predicted"/>
<evidence type="ECO:0000313" key="2">
    <source>
        <dbReference type="Proteomes" id="UP000037122"/>
    </source>
</evidence>